<name>A0A918S064_9HYPH</name>
<comment type="caution">
    <text evidence="2">The sequence shown here is derived from an EMBL/GenBank/DDBJ whole genome shotgun (WGS) entry which is preliminary data.</text>
</comment>
<evidence type="ECO:0008006" key="4">
    <source>
        <dbReference type="Google" id="ProtNLM"/>
    </source>
</evidence>
<protein>
    <recommendedName>
        <fullName evidence="4">Response regulatory domain-containing protein</fullName>
    </recommendedName>
</protein>
<accession>A0A918S064</accession>
<dbReference type="SUPFAM" id="SSF52172">
    <property type="entry name" value="CheY-like"/>
    <property type="match status" value="1"/>
</dbReference>
<organism evidence="2 3">
    <name type="scientific">Devosia pacifica</name>
    <dbReference type="NCBI Taxonomy" id="1335967"/>
    <lineage>
        <taxon>Bacteria</taxon>
        <taxon>Pseudomonadati</taxon>
        <taxon>Pseudomonadota</taxon>
        <taxon>Alphaproteobacteria</taxon>
        <taxon>Hyphomicrobiales</taxon>
        <taxon>Devosiaceae</taxon>
        <taxon>Devosia</taxon>
    </lineage>
</organism>
<reference evidence="2" key="2">
    <citation type="submission" date="2020-09" db="EMBL/GenBank/DDBJ databases">
        <authorList>
            <person name="Sun Q."/>
            <person name="Kim S."/>
        </authorList>
    </citation>
    <scope>NUCLEOTIDE SEQUENCE</scope>
    <source>
        <strain evidence="2">KCTC 32437</strain>
    </source>
</reference>
<gene>
    <name evidence="2" type="ORF">GCM10007989_11900</name>
</gene>
<dbReference type="EMBL" id="BMZE01000001">
    <property type="protein sequence ID" value="GHA18238.1"/>
    <property type="molecule type" value="Genomic_DNA"/>
</dbReference>
<evidence type="ECO:0000313" key="3">
    <source>
        <dbReference type="Proteomes" id="UP000646579"/>
    </source>
</evidence>
<evidence type="ECO:0000313" key="2">
    <source>
        <dbReference type="EMBL" id="GHA18238.1"/>
    </source>
</evidence>
<keyword evidence="3" id="KW-1185">Reference proteome</keyword>
<dbReference type="AlphaFoldDB" id="A0A918S064"/>
<dbReference type="Proteomes" id="UP000646579">
    <property type="component" value="Unassembled WGS sequence"/>
</dbReference>
<feature type="region of interest" description="Disordered" evidence="1">
    <location>
        <begin position="142"/>
        <end position="161"/>
    </location>
</feature>
<sequence>MSIESVSAGDGRAGPDFKGRRILVVEDDQTQAKQLSSTLKARGASVLGPAPTCFYAQNLMMGPRTIDGAILDTRRGRDELLTLASELRRRGVPFVFGGQPGEVQPAALQGAPCLERPSCDGWLEQLAQEMVSIHAHPDLKPAVPGSEVAPEPKPEPINAPLCRSDRLAHSVVLAMKQRP</sequence>
<reference evidence="2" key="1">
    <citation type="journal article" date="2014" name="Int. J. Syst. Evol. Microbiol.">
        <title>Complete genome sequence of Corynebacterium casei LMG S-19264T (=DSM 44701T), isolated from a smear-ripened cheese.</title>
        <authorList>
            <consortium name="US DOE Joint Genome Institute (JGI-PGF)"/>
            <person name="Walter F."/>
            <person name="Albersmeier A."/>
            <person name="Kalinowski J."/>
            <person name="Ruckert C."/>
        </authorList>
    </citation>
    <scope>NUCLEOTIDE SEQUENCE</scope>
    <source>
        <strain evidence="2">KCTC 32437</strain>
    </source>
</reference>
<evidence type="ECO:0000256" key="1">
    <source>
        <dbReference type="SAM" id="MobiDB-lite"/>
    </source>
</evidence>
<dbReference type="Gene3D" id="3.40.50.2300">
    <property type="match status" value="1"/>
</dbReference>
<proteinExistence type="predicted"/>
<dbReference type="InterPro" id="IPR011006">
    <property type="entry name" value="CheY-like_superfamily"/>
</dbReference>